<dbReference type="AlphaFoldDB" id="A0A644WVG5"/>
<evidence type="ECO:0000259" key="1">
    <source>
        <dbReference type="Pfam" id="PF07508"/>
    </source>
</evidence>
<proteinExistence type="predicted"/>
<accession>A0A644WVG5</accession>
<feature type="domain" description="Recombinase" evidence="1">
    <location>
        <begin position="2"/>
        <end position="118"/>
    </location>
</feature>
<reference evidence="2" key="1">
    <citation type="submission" date="2019-08" db="EMBL/GenBank/DDBJ databases">
        <authorList>
            <person name="Kucharzyk K."/>
            <person name="Murdoch R.W."/>
            <person name="Higgins S."/>
            <person name="Loffler F."/>
        </authorList>
    </citation>
    <scope>NUCLEOTIDE SEQUENCE</scope>
</reference>
<evidence type="ECO:0000313" key="2">
    <source>
        <dbReference type="EMBL" id="MPM07916.1"/>
    </source>
</evidence>
<dbReference type="EMBL" id="VSSQ01001390">
    <property type="protein sequence ID" value="MPM07916.1"/>
    <property type="molecule type" value="Genomic_DNA"/>
</dbReference>
<protein>
    <recommendedName>
        <fullName evidence="1">Recombinase domain-containing protein</fullName>
    </recommendedName>
</protein>
<comment type="caution">
    <text evidence="2">The sequence shown here is derived from an EMBL/GenBank/DDBJ whole genome shotgun (WGS) entry which is preliminary data.</text>
</comment>
<dbReference type="Pfam" id="PF07508">
    <property type="entry name" value="Recombinase"/>
    <property type="match status" value="1"/>
</dbReference>
<name>A0A644WVG5_9ZZZZ</name>
<organism evidence="2">
    <name type="scientific">bioreactor metagenome</name>
    <dbReference type="NCBI Taxonomy" id="1076179"/>
    <lineage>
        <taxon>unclassified sequences</taxon>
        <taxon>metagenomes</taxon>
        <taxon>ecological metagenomes</taxon>
    </lineage>
</organism>
<gene>
    <name evidence="2" type="ORF">SDC9_54227</name>
</gene>
<dbReference type="InterPro" id="IPR038109">
    <property type="entry name" value="DNA_bind_recomb_sf"/>
</dbReference>
<dbReference type="Gene3D" id="3.90.1750.20">
    <property type="entry name" value="Putative Large Serine Recombinase, Chain B, Domain 2"/>
    <property type="match status" value="1"/>
</dbReference>
<dbReference type="GO" id="GO:0003677">
    <property type="term" value="F:DNA binding"/>
    <property type="evidence" value="ECO:0007669"/>
    <property type="project" value="InterPro"/>
</dbReference>
<dbReference type="InterPro" id="IPR011109">
    <property type="entry name" value="DNA_bind_recombinase_dom"/>
</dbReference>
<dbReference type="GO" id="GO:0000150">
    <property type="term" value="F:DNA strand exchange activity"/>
    <property type="evidence" value="ECO:0007669"/>
    <property type="project" value="InterPro"/>
</dbReference>
<sequence>MRKFFELYNGGWGYQKIAGYLTGLHIPTPRMAEKERREEKGLPCRLSAKPRWSVISVQGILDNDFYIGTLRHGKYTRRKINGKDIKREESDHMVFENHHQPIVDYRTFAVTRELRSKRCITNYRGQRLNSNVYSGFLICGD</sequence>